<name>A0A212FF34_DANPL</name>
<dbReference type="KEGG" id="dpl:KGM_212915"/>
<evidence type="ECO:0000313" key="4">
    <source>
        <dbReference type="Proteomes" id="UP000007151"/>
    </source>
</evidence>
<keyword evidence="4" id="KW-1185">Reference proteome</keyword>
<dbReference type="PANTHER" id="PTHR15036">
    <property type="entry name" value="PIKACHURIN-LIKE PROTEIN"/>
    <property type="match status" value="1"/>
</dbReference>
<dbReference type="SMART" id="SM00282">
    <property type="entry name" value="LamG"/>
    <property type="match status" value="1"/>
</dbReference>
<dbReference type="CDD" id="cd00110">
    <property type="entry name" value="LamG"/>
    <property type="match status" value="1"/>
</dbReference>
<dbReference type="Gene3D" id="2.60.120.200">
    <property type="match status" value="2"/>
</dbReference>
<proteinExistence type="predicted"/>
<dbReference type="PANTHER" id="PTHR15036:SF85">
    <property type="entry name" value="SP2353, ISOFORM A"/>
    <property type="match status" value="1"/>
</dbReference>
<dbReference type="eggNOG" id="KOG3509">
    <property type="taxonomic scope" value="Eukaryota"/>
</dbReference>
<dbReference type="InterPro" id="IPR013320">
    <property type="entry name" value="ConA-like_dom_sf"/>
</dbReference>
<dbReference type="PROSITE" id="PS50025">
    <property type="entry name" value="LAM_G_DOMAIN"/>
    <property type="match status" value="1"/>
</dbReference>
<dbReference type="InterPro" id="IPR001791">
    <property type="entry name" value="Laminin_G"/>
</dbReference>
<comment type="caution">
    <text evidence="1">Lacks conserved residue(s) required for the propagation of feature annotation.</text>
</comment>
<dbReference type="Pfam" id="PF00054">
    <property type="entry name" value="Laminin_G_1"/>
    <property type="match status" value="1"/>
</dbReference>
<dbReference type="GO" id="GO:0016020">
    <property type="term" value="C:membrane"/>
    <property type="evidence" value="ECO:0007669"/>
    <property type="project" value="UniProtKB-SubCell"/>
</dbReference>
<evidence type="ECO:0000313" key="3">
    <source>
        <dbReference type="EMBL" id="OWR52330.1"/>
    </source>
</evidence>
<dbReference type="InterPro" id="IPR050372">
    <property type="entry name" value="Neurexin-related_CASP"/>
</dbReference>
<reference evidence="3 4" key="1">
    <citation type="journal article" date="2011" name="Cell">
        <title>The monarch butterfly genome yields insights into long-distance migration.</title>
        <authorList>
            <person name="Zhan S."/>
            <person name="Merlin C."/>
            <person name="Boore J.L."/>
            <person name="Reppert S.M."/>
        </authorList>
    </citation>
    <scope>NUCLEOTIDE SEQUENCE [LARGE SCALE GENOMIC DNA]</scope>
    <source>
        <strain evidence="3">F-2</strain>
    </source>
</reference>
<dbReference type="SUPFAM" id="SSF49899">
    <property type="entry name" value="Concanavalin A-like lectins/glucanases"/>
    <property type="match status" value="2"/>
</dbReference>
<organism evidence="3 4">
    <name type="scientific">Danaus plexippus plexippus</name>
    <dbReference type="NCBI Taxonomy" id="278856"/>
    <lineage>
        <taxon>Eukaryota</taxon>
        <taxon>Metazoa</taxon>
        <taxon>Ecdysozoa</taxon>
        <taxon>Arthropoda</taxon>
        <taxon>Hexapoda</taxon>
        <taxon>Insecta</taxon>
        <taxon>Pterygota</taxon>
        <taxon>Neoptera</taxon>
        <taxon>Endopterygota</taxon>
        <taxon>Lepidoptera</taxon>
        <taxon>Glossata</taxon>
        <taxon>Ditrysia</taxon>
        <taxon>Papilionoidea</taxon>
        <taxon>Nymphalidae</taxon>
        <taxon>Danainae</taxon>
        <taxon>Danaini</taxon>
        <taxon>Danaina</taxon>
        <taxon>Danaus</taxon>
        <taxon>Danaus</taxon>
    </lineage>
</organism>
<dbReference type="EMBL" id="AGBW02008868">
    <property type="protein sequence ID" value="OWR52330.1"/>
    <property type="molecule type" value="Genomic_DNA"/>
</dbReference>
<comment type="caution">
    <text evidence="3">The sequence shown here is derived from an EMBL/GenBank/DDBJ whole genome shotgun (WGS) entry which is preliminary data.</text>
</comment>
<feature type="domain" description="Laminin G" evidence="2">
    <location>
        <begin position="11"/>
        <end position="201"/>
    </location>
</feature>
<dbReference type="AlphaFoldDB" id="A0A212FF34"/>
<protein>
    <submittedName>
        <fullName evidence="3">Pikachurin like protein</fullName>
    </submittedName>
</protein>
<dbReference type="Proteomes" id="UP000007151">
    <property type="component" value="Unassembled WGS sequence"/>
</dbReference>
<evidence type="ECO:0000259" key="2">
    <source>
        <dbReference type="PROSITE" id="PS50025"/>
    </source>
</evidence>
<evidence type="ECO:0000256" key="1">
    <source>
        <dbReference type="PROSITE-ProRule" id="PRU00122"/>
    </source>
</evidence>
<accession>A0A212FF34</accession>
<dbReference type="InParanoid" id="A0A212FF34"/>
<sequence length="378" mass="43061">MQYNLKPPRSAHVPRFNGSSYLRLPGLGNTAQSWLDIRITVKPTSGDGLLLYDAEHPSGDGDFFSLHLRDFFVEFAFDLGSGIALVRSAYPLSPNKWHSISISRTGRHASIRVRSYDTSDVTDTTRSVTSRGAARRLTLTQPMLLGGAPYPLPQRLALKTSFSGCVGKSDSIFRVVRDCKETLYQTPEYPRELSAIHHSIVAKKGFKIKNHKTKTKKHHEKKKYPKKYVQNGVHMQNDIDKGVTEQPYDGRTYMQVKYLDSNEINWGDTNTYPSFTGTDSFIHIDDEETMKRLLSYTLDINIRFRSVSSNGLLVWSGRVTHTHTENNMNTNTHTSDFLSLAVENSVLVFRWSAVDRNERDGEIQERSHRMRVSDITKR</sequence>
<gene>
    <name evidence="3" type="ORF">KGM_212915</name>
</gene>
<dbReference type="STRING" id="278856.A0A212FF34"/>